<keyword evidence="3 9" id="KW-0813">Transport</keyword>
<evidence type="ECO:0000256" key="6">
    <source>
        <dbReference type="ARBA" id="ARBA00022989"/>
    </source>
</evidence>
<name>A0A7S2XVD4_9STRA</name>
<evidence type="ECO:0000313" key="11">
    <source>
        <dbReference type="EMBL" id="CAD9858699.1"/>
    </source>
</evidence>
<dbReference type="SUPFAM" id="SSF103506">
    <property type="entry name" value="Mitochondrial carrier"/>
    <property type="match status" value="1"/>
</dbReference>
<feature type="repeat" description="Solcar" evidence="8">
    <location>
        <begin position="1"/>
        <end position="103"/>
    </location>
</feature>
<dbReference type="PROSITE" id="PS50920">
    <property type="entry name" value="SOLCAR"/>
    <property type="match status" value="2"/>
</dbReference>
<dbReference type="InterPro" id="IPR050391">
    <property type="entry name" value="Mito_Metabolite_Transporter"/>
</dbReference>
<dbReference type="PANTHER" id="PTHR45618">
    <property type="entry name" value="MITOCHONDRIAL DICARBOXYLATE CARRIER-RELATED"/>
    <property type="match status" value="1"/>
</dbReference>
<evidence type="ECO:0000256" key="1">
    <source>
        <dbReference type="ARBA" id="ARBA00004141"/>
    </source>
</evidence>
<evidence type="ECO:0000256" key="2">
    <source>
        <dbReference type="ARBA" id="ARBA00006375"/>
    </source>
</evidence>
<feature type="repeat" description="Solcar" evidence="8">
    <location>
        <begin position="112"/>
        <end position="199"/>
    </location>
</feature>
<comment type="similarity">
    <text evidence="2 9">Belongs to the mitochondrial carrier (TC 2.A.29) family.</text>
</comment>
<evidence type="ECO:0000256" key="8">
    <source>
        <dbReference type="PROSITE-ProRule" id="PRU00282"/>
    </source>
</evidence>
<keyword evidence="6" id="KW-1133">Transmembrane helix</keyword>
<evidence type="ECO:0000256" key="7">
    <source>
        <dbReference type="ARBA" id="ARBA00023136"/>
    </source>
</evidence>
<dbReference type="AlphaFoldDB" id="A0A7S2XVD4"/>
<dbReference type="InterPro" id="IPR023395">
    <property type="entry name" value="MCP_dom_sf"/>
</dbReference>
<protein>
    <submittedName>
        <fullName evidence="11">Uncharacterized protein</fullName>
    </submittedName>
</protein>
<reference evidence="11" key="1">
    <citation type="submission" date="2021-01" db="EMBL/GenBank/DDBJ databases">
        <authorList>
            <person name="Corre E."/>
            <person name="Pelletier E."/>
            <person name="Niang G."/>
            <person name="Scheremetjew M."/>
            <person name="Finn R."/>
            <person name="Kale V."/>
            <person name="Holt S."/>
            <person name="Cochrane G."/>
            <person name="Meng A."/>
            <person name="Brown T."/>
            <person name="Cohen L."/>
        </authorList>
    </citation>
    <scope>NUCLEOTIDE SEQUENCE</scope>
    <source>
        <strain evidence="11">CCMP1661</strain>
    </source>
</reference>
<dbReference type="EMBL" id="HBHR01002773">
    <property type="protein sequence ID" value="CAD9858699.1"/>
    <property type="molecule type" value="Transcribed_RNA"/>
</dbReference>
<evidence type="ECO:0000256" key="10">
    <source>
        <dbReference type="SAM" id="MobiDB-lite"/>
    </source>
</evidence>
<keyword evidence="4 8" id="KW-0812">Transmembrane</keyword>
<feature type="region of interest" description="Disordered" evidence="10">
    <location>
        <begin position="31"/>
        <end position="52"/>
    </location>
</feature>
<keyword evidence="7 8" id="KW-0472">Membrane</keyword>
<evidence type="ECO:0000256" key="3">
    <source>
        <dbReference type="ARBA" id="ARBA00022448"/>
    </source>
</evidence>
<keyword evidence="5" id="KW-0677">Repeat</keyword>
<organism evidence="11">
    <name type="scientific">Fibrocapsa japonica</name>
    <dbReference type="NCBI Taxonomy" id="94617"/>
    <lineage>
        <taxon>Eukaryota</taxon>
        <taxon>Sar</taxon>
        <taxon>Stramenopiles</taxon>
        <taxon>Ochrophyta</taxon>
        <taxon>Raphidophyceae</taxon>
        <taxon>Chattonellales</taxon>
        <taxon>Chattonellaceae</taxon>
        <taxon>Fibrocapsa</taxon>
    </lineage>
</organism>
<accession>A0A7S2XVD4</accession>
<dbReference type="GO" id="GO:0016020">
    <property type="term" value="C:membrane"/>
    <property type="evidence" value="ECO:0007669"/>
    <property type="project" value="UniProtKB-SubCell"/>
</dbReference>
<comment type="subcellular location">
    <subcellularLocation>
        <location evidence="1">Membrane</location>
        <topology evidence="1">Multi-pass membrane protein</topology>
    </subcellularLocation>
</comment>
<evidence type="ECO:0000256" key="9">
    <source>
        <dbReference type="RuleBase" id="RU000488"/>
    </source>
</evidence>
<gene>
    <name evidence="11" type="ORF">FJAP1339_LOCUS1217</name>
</gene>
<proteinExistence type="inferred from homology"/>
<dbReference type="Gene3D" id="1.50.40.10">
    <property type="entry name" value="Mitochondrial carrier domain"/>
    <property type="match status" value="1"/>
</dbReference>
<sequence>MPLYKKILSGATTGAIGSALAVPTDLVKIQMQAQRPRTSTGPASQAPAAAAAGAEQTSTLGAFRRIYREGGVRALWKGTVPTVQRAALVTATQIPSYDHSKHLVLDLGLMEEGLPLHMLCSMFAGLMTAVVTSPVDVIKTRIMNQRGGEQLYSGVGDALVKTIQTEGVLGLYKGLLPNWMRLGPHTIVTFMVYEKLRSMAGFAPV</sequence>
<feature type="compositionally biased region" description="Low complexity" evidence="10">
    <location>
        <begin position="38"/>
        <end position="52"/>
    </location>
</feature>
<evidence type="ECO:0000256" key="5">
    <source>
        <dbReference type="ARBA" id="ARBA00022737"/>
    </source>
</evidence>
<dbReference type="InterPro" id="IPR018108">
    <property type="entry name" value="MCP_transmembrane"/>
</dbReference>
<dbReference type="Pfam" id="PF00153">
    <property type="entry name" value="Mito_carr"/>
    <property type="match status" value="2"/>
</dbReference>
<evidence type="ECO:0000256" key="4">
    <source>
        <dbReference type="ARBA" id="ARBA00022692"/>
    </source>
</evidence>